<dbReference type="EMBL" id="CP096034">
    <property type="protein sequence ID" value="UPM54748.1"/>
    <property type="molecule type" value="Genomic_DNA"/>
</dbReference>
<proteinExistence type="predicted"/>
<reference evidence="2 3" key="1">
    <citation type="submission" date="2022-04" db="EMBL/GenBank/DDBJ databases">
        <title>Mechanism of arsenic methylation and mitigation arsenic toxicity by Bacillus sp. LH14 from an Arsenic-Contaminated Paddy Soil.</title>
        <authorList>
            <person name="Wang D."/>
        </authorList>
    </citation>
    <scope>NUCLEOTIDE SEQUENCE [LARGE SCALE GENOMIC DNA]</scope>
    <source>
        <strain evidence="2 3">LH14</strain>
    </source>
</reference>
<evidence type="ECO:0000313" key="2">
    <source>
        <dbReference type="EMBL" id="UPM54748.1"/>
    </source>
</evidence>
<dbReference type="Pfam" id="PF00535">
    <property type="entry name" value="Glycos_transf_2"/>
    <property type="match status" value="1"/>
</dbReference>
<evidence type="ECO:0000313" key="3">
    <source>
        <dbReference type="Proteomes" id="UP000830639"/>
    </source>
</evidence>
<dbReference type="InterPro" id="IPR001173">
    <property type="entry name" value="Glyco_trans_2-like"/>
</dbReference>
<feature type="domain" description="Glycosyltransferase 2-like" evidence="1">
    <location>
        <begin position="37"/>
        <end position="134"/>
    </location>
</feature>
<dbReference type="Proteomes" id="UP000830639">
    <property type="component" value="Chromosome"/>
</dbReference>
<dbReference type="CDD" id="cd00761">
    <property type="entry name" value="Glyco_tranf_GTA_type"/>
    <property type="match status" value="1"/>
</dbReference>
<accession>A0ABY4JLM4</accession>
<gene>
    <name evidence="2" type="ORF">MY490_02420</name>
</gene>
<dbReference type="RefSeq" id="WP_248267834.1">
    <property type="nucleotide sequence ID" value="NZ_CP096034.1"/>
</dbReference>
<dbReference type="SUPFAM" id="SSF53448">
    <property type="entry name" value="Nucleotide-diphospho-sugar transferases"/>
    <property type="match status" value="1"/>
</dbReference>
<organism evidence="2 3">
    <name type="scientific">Gottfriedia acidiceleris</name>
    <dbReference type="NCBI Taxonomy" id="371036"/>
    <lineage>
        <taxon>Bacteria</taxon>
        <taxon>Bacillati</taxon>
        <taxon>Bacillota</taxon>
        <taxon>Bacilli</taxon>
        <taxon>Bacillales</taxon>
        <taxon>Bacillaceae</taxon>
        <taxon>Gottfriedia</taxon>
    </lineage>
</organism>
<keyword evidence="3" id="KW-1185">Reference proteome</keyword>
<dbReference type="Gene3D" id="3.90.550.10">
    <property type="entry name" value="Spore Coat Polysaccharide Biosynthesis Protein SpsA, Chain A"/>
    <property type="match status" value="1"/>
</dbReference>
<evidence type="ECO:0000259" key="1">
    <source>
        <dbReference type="Pfam" id="PF00535"/>
    </source>
</evidence>
<sequence>MKLEVLVSTMHQKDNSLLEKMNIHSNAIFINQCDKVIFEEFRYKGNIIRFLSFNERGIGLSRNNALMRATGDICLFADDDVIYNDDYENIVLNAFKGDPNADIIIFNVPSLNKERENTAEIKRNSQVNYFNFMRYGAVSIAFKRESIKKANIYFSLLFGGGAKYSAGEDTLFLFECLKKGLKISTNSAQIGTVSQEDSTWFRGYNKKYFYDKGILYATLSKKLSYLLILQYAIRKYNLYKNEMGMIQAIKYMREGRRDNFV</sequence>
<dbReference type="InterPro" id="IPR029044">
    <property type="entry name" value="Nucleotide-diphossugar_trans"/>
</dbReference>
<protein>
    <submittedName>
        <fullName evidence="2">Glycosyltransferase family 2 protein</fullName>
    </submittedName>
</protein>
<name>A0ABY4JLM4_9BACI</name>